<feature type="transmembrane region" description="Helical" evidence="8">
    <location>
        <begin position="324"/>
        <end position="342"/>
    </location>
</feature>
<reference evidence="10 11" key="1">
    <citation type="journal article" date="2012" name="PLoS Pathog.">
        <title>Diverse lifestyles and strategies of plant pathogenesis encoded in the genomes of eighteen Dothideomycetes fungi.</title>
        <authorList>
            <person name="Ohm R.A."/>
            <person name="Feau N."/>
            <person name="Henrissat B."/>
            <person name="Schoch C.L."/>
            <person name="Horwitz B.A."/>
            <person name="Barry K.W."/>
            <person name="Condon B.J."/>
            <person name="Copeland A.C."/>
            <person name="Dhillon B."/>
            <person name="Glaser F."/>
            <person name="Hesse C.N."/>
            <person name="Kosti I."/>
            <person name="LaButti K."/>
            <person name="Lindquist E.A."/>
            <person name="Lucas S."/>
            <person name="Salamov A.A."/>
            <person name="Bradshaw R.E."/>
            <person name="Ciuffetti L."/>
            <person name="Hamelin R.C."/>
            <person name="Kema G.H.J."/>
            <person name="Lawrence C."/>
            <person name="Scott J.A."/>
            <person name="Spatafora J.W."/>
            <person name="Turgeon B.G."/>
            <person name="de Wit P.J.G.M."/>
            <person name="Zhong S."/>
            <person name="Goodwin S.B."/>
            <person name="Grigoriev I.V."/>
        </authorList>
    </citation>
    <scope>NUCLEOTIDE SEQUENCE [LARGE SCALE GENOMIC DNA]</scope>
    <source>
        <strain evidence="11">28A</strain>
    </source>
</reference>
<dbReference type="Gene3D" id="1.20.1250.20">
    <property type="entry name" value="MFS general substrate transporter like domains"/>
    <property type="match status" value="1"/>
</dbReference>
<dbReference type="HOGENOM" id="CLU_001265_30_13_1"/>
<feature type="transmembrane region" description="Helical" evidence="8">
    <location>
        <begin position="168"/>
        <end position="189"/>
    </location>
</feature>
<dbReference type="Proteomes" id="UP000016935">
    <property type="component" value="Unassembled WGS sequence"/>
</dbReference>
<evidence type="ECO:0000256" key="5">
    <source>
        <dbReference type="ARBA" id="ARBA00022989"/>
    </source>
</evidence>
<dbReference type="GO" id="GO:0005351">
    <property type="term" value="F:carbohydrate:proton symporter activity"/>
    <property type="evidence" value="ECO:0007669"/>
    <property type="project" value="TreeGrafter"/>
</dbReference>
<name>R0KVJ4_EXST2</name>
<dbReference type="EMBL" id="KB908481">
    <property type="protein sequence ID" value="EOA91782.1"/>
    <property type="molecule type" value="Genomic_DNA"/>
</dbReference>
<organism evidence="10 11">
    <name type="scientific">Exserohilum turcicum (strain 28A)</name>
    <name type="common">Northern leaf blight fungus</name>
    <name type="synonym">Setosphaeria turcica</name>
    <dbReference type="NCBI Taxonomy" id="671987"/>
    <lineage>
        <taxon>Eukaryota</taxon>
        <taxon>Fungi</taxon>
        <taxon>Dikarya</taxon>
        <taxon>Ascomycota</taxon>
        <taxon>Pezizomycotina</taxon>
        <taxon>Dothideomycetes</taxon>
        <taxon>Pleosporomycetidae</taxon>
        <taxon>Pleosporales</taxon>
        <taxon>Pleosporineae</taxon>
        <taxon>Pleosporaceae</taxon>
        <taxon>Exserohilum</taxon>
    </lineage>
</organism>
<dbReference type="SUPFAM" id="SSF103473">
    <property type="entry name" value="MFS general substrate transporter"/>
    <property type="match status" value="1"/>
</dbReference>
<feature type="transmembrane region" description="Helical" evidence="8">
    <location>
        <begin position="77"/>
        <end position="96"/>
    </location>
</feature>
<dbReference type="InterPro" id="IPR036259">
    <property type="entry name" value="MFS_trans_sf"/>
</dbReference>
<feature type="transmembrane region" description="Helical" evidence="8">
    <location>
        <begin position="286"/>
        <end position="304"/>
    </location>
</feature>
<feature type="transmembrane region" description="Helical" evidence="8">
    <location>
        <begin position="385"/>
        <end position="410"/>
    </location>
</feature>
<dbReference type="InterPro" id="IPR020846">
    <property type="entry name" value="MFS_dom"/>
</dbReference>
<evidence type="ECO:0000313" key="10">
    <source>
        <dbReference type="EMBL" id="EOA91782.1"/>
    </source>
</evidence>
<feature type="transmembrane region" description="Helical" evidence="8">
    <location>
        <begin position="137"/>
        <end position="156"/>
    </location>
</feature>
<keyword evidence="6 8" id="KW-0472">Membrane</keyword>
<evidence type="ECO:0000313" key="11">
    <source>
        <dbReference type="Proteomes" id="UP000016935"/>
    </source>
</evidence>
<dbReference type="eggNOG" id="KOG0254">
    <property type="taxonomic scope" value="Eukaryota"/>
</dbReference>
<feature type="transmembrane region" description="Helical" evidence="8">
    <location>
        <begin position="422"/>
        <end position="440"/>
    </location>
</feature>
<dbReference type="GO" id="GO:0016020">
    <property type="term" value="C:membrane"/>
    <property type="evidence" value="ECO:0007669"/>
    <property type="project" value="UniProtKB-SubCell"/>
</dbReference>
<dbReference type="OrthoDB" id="6133115at2759"/>
<gene>
    <name evidence="10" type="ORF">SETTUDRAFT_30293</name>
</gene>
<evidence type="ECO:0000256" key="7">
    <source>
        <dbReference type="RuleBase" id="RU003346"/>
    </source>
</evidence>
<protein>
    <recommendedName>
        <fullName evidence="9">Major facilitator superfamily (MFS) profile domain-containing protein</fullName>
    </recommendedName>
</protein>
<dbReference type="InterPro" id="IPR005829">
    <property type="entry name" value="Sugar_transporter_CS"/>
</dbReference>
<dbReference type="Pfam" id="PF00083">
    <property type="entry name" value="Sugar_tr"/>
    <property type="match status" value="1"/>
</dbReference>
<feature type="transmembrane region" description="Helical" evidence="8">
    <location>
        <begin position="34"/>
        <end position="57"/>
    </location>
</feature>
<dbReference type="FunFam" id="1.20.1250.20:FF:000117">
    <property type="entry name" value="MFS hexose transporter"/>
    <property type="match status" value="1"/>
</dbReference>
<evidence type="ECO:0000256" key="8">
    <source>
        <dbReference type="SAM" id="Phobius"/>
    </source>
</evidence>
<evidence type="ECO:0000256" key="2">
    <source>
        <dbReference type="ARBA" id="ARBA00010992"/>
    </source>
</evidence>
<comment type="subcellular location">
    <subcellularLocation>
        <location evidence="1">Membrane</location>
        <topology evidence="1">Multi-pass membrane protein</topology>
    </subcellularLocation>
</comment>
<comment type="similarity">
    <text evidence="2 7">Belongs to the major facilitator superfamily. Sugar transporter (TC 2.A.1.1) family.</text>
</comment>
<keyword evidence="4 8" id="KW-0812">Transmembrane</keyword>
<dbReference type="PANTHER" id="PTHR48022:SF29">
    <property type="entry name" value="SUGAR TRANSPORTER, PUTATIVE (AFU_ORTHOLOGUE AFUA_6G14500)-RELATED"/>
    <property type="match status" value="1"/>
</dbReference>
<evidence type="ECO:0000259" key="9">
    <source>
        <dbReference type="PROSITE" id="PS50850"/>
    </source>
</evidence>
<evidence type="ECO:0000256" key="4">
    <source>
        <dbReference type="ARBA" id="ARBA00022692"/>
    </source>
</evidence>
<keyword evidence="11" id="KW-1185">Reference proteome</keyword>
<keyword evidence="3 7" id="KW-0813">Transport</keyword>
<keyword evidence="5 8" id="KW-1133">Transmembrane helix</keyword>
<dbReference type="PROSITE" id="PS00216">
    <property type="entry name" value="SUGAR_TRANSPORT_1"/>
    <property type="match status" value="1"/>
</dbReference>
<feature type="transmembrane region" description="Helical" evidence="8">
    <location>
        <begin position="354"/>
        <end position="373"/>
    </location>
</feature>
<dbReference type="PROSITE" id="PS50850">
    <property type="entry name" value="MFS"/>
    <property type="match status" value="1"/>
</dbReference>
<dbReference type="RefSeq" id="XP_008020217.1">
    <property type="nucleotide sequence ID" value="XM_008022026.1"/>
</dbReference>
<dbReference type="InterPro" id="IPR003663">
    <property type="entry name" value="Sugar/inositol_transpt"/>
</dbReference>
<evidence type="ECO:0000256" key="1">
    <source>
        <dbReference type="ARBA" id="ARBA00004141"/>
    </source>
</evidence>
<proteinExistence type="inferred from homology"/>
<dbReference type="AlphaFoldDB" id="R0KVJ4"/>
<reference evidence="10 11" key="2">
    <citation type="journal article" date="2013" name="PLoS Genet.">
        <title>Comparative genome structure, secondary metabolite, and effector coding capacity across Cochliobolus pathogens.</title>
        <authorList>
            <person name="Condon B.J."/>
            <person name="Leng Y."/>
            <person name="Wu D."/>
            <person name="Bushley K.E."/>
            <person name="Ohm R.A."/>
            <person name="Otillar R."/>
            <person name="Martin J."/>
            <person name="Schackwitz W."/>
            <person name="Grimwood J."/>
            <person name="MohdZainudin N."/>
            <person name="Xue C."/>
            <person name="Wang R."/>
            <person name="Manning V.A."/>
            <person name="Dhillon B."/>
            <person name="Tu Z.J."/>
            <person name="Steffenson B.J."/>
            <person name="Salamov A."/>
            <person name="Sun H."/>
            <person name="Lowry S."/>
            <person name="LaButti K."/>
            <person name="Han J."/>
            <person name="Copeland A."/>
            <person name="Lindquist E."/>
            <person name="Barry K."/>
            <person name="Schmutz J."/>
            <person name="Baker S.E."/>
            <person name="Ciuffetti L.M."/>
            <person name="Grigoriev I.V."/>
            <person name="Zhong S."/>
            <person name="Turgeon B.G."/>
        </authorList>
    </citation>
    <scope>NUCLEOTIDE SEQUENCE [LARGE SCALE GENOMIC DNA]</scope>
    <source>
        <strain evidence="11">28A</strain>
    </source>
</reference>
<dbReference type="GeneID" id="19403425"/>
<sequence length="521" mass="58575">MAPAVAEVVEESIIERLVAADKVRWWKKPNLRRLYLLLVPFCLFIESTSGFDSSMMNGMQALSYWKDYFNHPKGGELGLLVACYNLGAITSIPLVAVVSDHLGRRKSIVLGSTIMIIGAIMQGLSRNLAMFVFSRIFLGHGIVYAIISGAALLGELGHPKERHFLGSMFNAFFGVGSVLGAGIVVRTVLIPNDWSWRLPSMLQAVPSVIQLVFAFTVPESPRWLVSKDRSEEALEILIKYHAEGDAAAELPHVELAEIRKALEMENDSRQRGWAELFQSKGMRHRALVAAGLGIFVQYSGNNLISQYLVPILEKIGIKDSHTQVRYNVGSEAWGFLMALIIATISPRYPRRRMYLLCASCLLCVYTAWTIAQARNRITGSKETGYAVLVMIFLYKPAYNIAYNALTYVYMVELFPYYVRTKGLSWFQLFNRCAVMLGSFTNPIGLENLDWKFLFVFIALLSFEIVFIYFLFPETYGKTLEELTFLFDDEKQNRATLAASTAKVVGHGTDFTEIHEAPEKKA</sequence>
<feature type="domain" description="Major facilitator superfamily (MFS) profile" evidence="9">
    <location>
        <begin position="38"/>
        <end position="475"/>
    </location>
</feature>
<evidence type="ECO:0000256" key="3">
    <source>
        <dbReference type="ARBA" id="ARBA00022448"/>
    </source>
</evidence>
<dbReference type="NCBIfam" id="TIGR00879">
    <property type="entry name" value="SP"/>
    <property type="match status" value="1"/>
</dbReference>
<accession>R0KVJ4</accession>
<feature type="transmembrane region" description="Helical" evidence="8">
    <location>
        <begin position="452"/>
        <end position="471"/>
    </location>
</feature>
<dbReference type="InterPro" id="IPR050360">
    <property type="entry name" value="MFS_Sugar_Transporters"/>
</dbReference>
<dbReference type="PANTHER" id="PTHR48022">
    <property type="entry name" value="PLASTIDIC GLUCOSE TRANSPORTER 4"/>
    <property type="match status" value="1"/>
</dbReference>
<dbReference type="InterPro" id="IPR005828">
    <property type="entry name" value="MFS_sugar_transport-like"/>
</dbReference>
<evidence type="ECO:0000256" key="6">
    <source>
        <dbReference type="ARBA" id="ARBA00023136"/>
    </source>
</evidence>